<evidence type="ECO:0000313" key="2">
    <source>
        <dbReference type="EMBL" id="MED6109879.1"/>
    </source>
</evidence>
<dbReference type="Proteomes" id="UP001341840">
    <property type="component" value="Unassembled WGS sequence"/>
</dbReference>
<proteinExistence type="predicted"/>
<accession>A0ABU6QF99</accession>
<organism evidence="2 3">
    <name type="scientific">Stylosanthes scabra</name>
    <dbReference type="NCBI Taxonomy" id="79078"/>
    <lineage>
        <taxon>Eukaryota</taxon>
        <taxon>Viridiplantae</taxon>
        <taxon>Streptophyta</taxon>
        <taxon>Embryophyta</taxon>
        <taxon>Tracheophyta</taxon>
        <taxon>Spermatophyta</taxon>
        <taxon>Magnoliopsida</taxon>
        <taxon>eudicotyledons</taxon>
        <taxon>Gunneridae</taxon>
        <taxon>Pentapetalae</taxon>
        <taxon>rosids</taxon>
        <taxon>fabids</taxon>
        <taxon>Fabales</taxon>
        <taxon>Fabaceae</taxon>
        <taxon>Papilionoideae</taxon>
        <taxon>50 kb inversion clade</taxon>
        <taxon>dalbergioids sensu lato</taxon>
        <taxon>Dalbergieae</taxon>
        <taxon>Pterocarpus clade</taxon>
        <taxon>Stylosanthes</taxon>
    </lineage>
</organism>
<reference evidence="2 3" key="1">
    <citation type="journal article" date="2023" name="Plants (Basel)">
        <title>Bridging the Gap: Combining Genomics and Transcriptomics Approaches to Understand Stylosanthes scabra, an Orphan Legume from the Brazilian Caatinga.</title>
        <authorList>
            <person name="Ferreira-Neto J.R.C."/>
            <person name="da Silva M.D."/>
            <person name="Binneck E."/>
            <person name="de Melo N.F."/>
            <person name="da Silva R.H."/>
            <person name="de Melo A.L.T.M."/>
            <person name="Pandolfi V."/>
            <person name="Bustamante F.O."/>
            <person name="Brasileiro-Vidal A.C."/>
            <person name="Benko-Iseppon A.M."/>
        </authorList>
    </citation>
    <scope>NUCLEOTIDE SEQUENCE [LARGE SCALE GENOMIC DNA]</scope>
    <source>
        <tissue evidence="2">Leaves</tissue>
    </source>
</reference>
<gene>
    <name evidence="2" type="ORF">PIB30_037628</name>
</gene>
<name>A0ABU6QF99_9FABA</name>
<sequence length="101" mass="11677">MAFFDVHMYYGGYFGHDEEGIMRYKDGEKTVVGGQDADFWSVFEAEEQLAHQGVDRSHISAMWYKDPQVVEFDIGLMQFENDRDAIEMVRLGLSNEAKNND</sequence>
<protein>
    <recommendedName>
        <fullName evidence="1">PB1-like domain-containing protein</fullName>
    </recommendedName>
</protein>
<keyword evidence="3" id="KW-1185">Reference proteome</keyword>
<dbReference type="EMBL" id="JASCZI010000190">
    <property type="protein sequence ID" value="MED6109879.1"/>
    <property type="molecule type" value="Genomic_DNA"/>
</dbReference>
<dbReference type="InterPro" id="IPR058594">
    <property type="entry name" value="PB1-like_dom_pln"/>
</dbReference>
<evidence type="ECO:0000313" key="3">
    <source>
        <dbReference type="Proteomes" id="UP001341840"/>
    </source>
</evidence>
<feature type="domain" description="PB1-like" evidence="1">
    <location>
        <begin position="4"/>
        <end position="98"/>
    </location>
</feature>
<comment type="caution">
    <text evidence="2">The sequence shown here is derived from an EMBL/GenBank/DDBJ whole genome shotgun (WGS) entry which is preliminary data.</text>
</comment>
<dbReference type="Pfam" id="PF26130">
    <property type="entry name" value="PB1-like"/>
    <property type="match status" value="1"/>
</dbReference>
<evidence type="ECO:0000259" key="1">
    <source>
        <dbReference type="Pfam" id="PF26130"/>
    </source>
</evidence>